<keyword evidence="2" id="KW-1185">Reference proteome</keyword>
<comment type="caution">
    <text evidence="1">The sequence shown here is derived from an EMBL/GenBank/DDBJ whole genome shotgun (WGS) entry which is preliminary data.</text>
</comment>
<evidence type="ECO:0000313" key="2">
    <source>
        <dbReference type="Proteomes" id="UP001342826"/>
    </source>
</evidence>
<dbReference type="Proteomes" id="UP001342826">
    <property type="component" value="Unassembled WGS sequence"/>
</dbReference>
<accession>A0ABU6NZE6</accession>
<protein>
    <recommendedName>
        <fullName evidence="3">IDEAL domain-containing protein</fullName>
    </recommendedName>
</protein>
<organism evidence="1 2">
    <name type="scientific">Metabacillus fastidiosus</name>
    <dbReference type="NCBI Taxonomy" id="1458"/>
    <lineage>
        <taxon>Bacteria</taxon>
        <taxon>Bacillati</taxon>
        <taxon>Bacillota</taxon>
        <taxon>Bacilli</taxon>
        <taxon>Bacillales</taxon>
        <taxon>Bacillaceae</taxon>
        <taxon>Metabacillus</taxon>
    </lineage>
</organism>
<reference evidence="1 2" key="1">
    <citation type="submission" date="2023-03" db="EMBL/GenBank/DDBJ databases">
        <title>Bacillus Genome Sequencing.</title>
        <authorList>
            <person name="Dunlap C."/>
        </authorList>
    </citation>
    <scope>NUCLEOTIDE SEQUENCE [LARGE SCALE GENOMIC DNA]</scope>
    <source>
        <strain evidence="1 2">NRS-1717</strain>
    </source>
</reference>
<evidence type="ECO:0008006" key="3">
    <source>
        <dbReference type="Google" id="ProtNLM"/>
    </source>
</evidence>
<evidence type="ECO:0000313" key="1">
    <source>
        <dbReference type="EMBL" id="MED4402499.1"/>
    </source>
</evidence>
<sequence length="100" mass="11526">MEASKSNVGYTLFQPVGFHHEFTHIDLMKQQVAGTVSYRGKVYMTVIVNIKTDTVQVEGSIDDLSDVNIDENSYIEMFKHQAIFLIQNNISNPKQYYDEF</sequence>
<dbReference type="EMBL" id="JARTFS010000012">
    <property type="protein sequence ID" value="MED4402499.1"/>
    <property type="molecule type" value="Genomic_DNA"/>
</dbReference>
<gene>
    <name evidence="1" type="ORF">P9271_14365</name>
</gene>
<proteinExistence type="predicted"/>
<dbReference type="GeneID" id="301142804"/>
<dbReference type="RefSeq" id="WP_066234398.1">
    <property type="nucleotide sequence ID" value="NZ_JARTFQ010000005.1"/>
</dbReference>
<name>A0ABU6NZE6_9BACI</name>